<organism evidence="1 2">
    <name type="scientific">Tritrichomonas musculus</name>
    <dbReference type="NCBI Taxonomy" id="1915356"/>
    <lineage>
        <taxon>Eukaryota</taxon>
        <taxon>Metamonada</taxon>
        <taxon>Parabasalia</taxon>
        <taxon>Tritrichomonadida</taxon>
        <taxon>Tritrichomonadidae</taxon>
        <taxon>Tritrichomonas</taxon>
    </lineage>
</organism>
<name>A0ABR2JZD2_9EUKA</name>
<gene>
    <name evidence="1" type="ORF">M9Y10_043321</name>
</gene>
<protein>
    <submittedName>
        <fullName evidence="1">Uncharacterized protein</fullName>
    </submittedName>
</protein>
<proteinExistence type="predicted"/>
<dbReference type="EMBL" id="JAPFFF010000008">
    <property type="protein sequence ID" value="KAK8884215.1"/>
    <property type="molecule type" value="Genomic_DNA"/>
</dbReference>
<evidence type="ECO:0000313" key="1">
    <source>
        <dbReference type="EMBL" id="KAK8884215.1"/>
    </source>
</evidence>
<reference evidence="1 2" key="1">
    <citation type="submission" date="2024-04" db="EMBL/GenBank/DDBJ databases">
        <title>Tritrichomonas musculus Genome.</title>
        <authorList>
            <person name="Alves-Ferreira E."/>
            <person name="Grigg M."/>
            <person name="Lorenzi H."/>
            <person name="Galac M."/>
        </authorList>
    </citation>
    <scope>NUCLEOTIDE SEQUENCE [LARGE SCALE GENOMIC DNA]</scope>
    <source>
        <strain evidence="1 2">EAF2021</strain>
    </source>
</reference>
<accession>A0ABR2JZD2</accession>
<keyword evidence="2" id="KW-1185">Reference proteome</keyword>
<evidence type="ECO:0000313" key="2">
    <source>
        <dbReference type="Proteomes" id="UP001470230"/>
    </source>
</evidence>
<sequence>MEVTDGGIGSFFKLRHPSNKHSSIYSNEIGIDIFVNDSQFLNAQTPIDSTADGIAISHNFLHPSKAKEPILKIIQMNASTERSIPNGCNCRWNIY</sequence>
<comment type="caution">
    <text evidence="1">The sequence shown here is derived from an EMBL/GenBank/DDBJ whole genome shotgun (WGS) entry which is preliminary data.</text>
</comment>
<dbReference type="Proteomes" id="UP001470230">
    <property type="component" value="Unassembled WGS sequence"/>
</dbReference>